<reference evidence="1" key="1">
    <citation type="submission" date="2022-08" db="UniProtKB">
        <authorList>
            <consortium name="EnsemblMetazoa"/>
        </authorList>
    </citation>
    <scope>IDENTIFICATION</scope>
</reference>
<evidence type="ECO:0000313" key="1">
    <source>
        <dbReference type="EnsemblMetazoa" id="ACOM028206-PA.1"/>
    </source>
</evidence>
<sequence length="104" mass="11515">MLHLERHLHNPRKLAKVYQSDQIAFPNLPQTAKGVEPDGDAHRHLEDVILERGVVRAALQYDFALALHPVVDGVRLGLAVALEGNPAAQLGVVLARRQPHNRLD</sequence>
<dbReference type="AlphaFoldDB" id="A0A8W7PA22"/>
<proteinExistence type="predicted"/>
<dbReference type="Proteomes" id="UP000075882">
    <property type="component" value="Unassembled WGS sequence"/>
</dbReference>
<protein>
    <submittedName>
        <fullName evidence="1">Uncharacterized protein</fullName>
    </submittedName>
</protein>
<accession>A0A8W7PA22</accession>
<organism evidence="1">
    <name type="scientific">Anopheles coluzzii</name>
    <name type="common">African malaria mosquito</name>
    <dbReference type="NCBI Taxonomy" id="1518534"/>
    <lineage>
        <taxon>Eukaryota</taxon>
        <taxon>Metazoa</taxon>
        <taxon>Ecdysozoa</taxon>
        <taxon>Arthropoda</taxon>
        <taxon>Hexapoda</taxon>
        <taxon>Insecta</taxon>
        <taxon>Pterygota</taxon>
        <taxon>Neoptera</taxon>
        <taxon>Endopterygota</taxon>
        <taxon>Diptera</taxon>
        <taxon>Nematocera</taxon>
        <taxon>Culicoidea</taxon>
        <taxon>Culicidae</taxon>
        <taxon>Anophelinae</taxon>
        <taxon>Anopheles</taxon>
    </lineage>
</organism>
<dbReference type="EnsemblMetazoa" id="ACOM028206-RA">
    <property type="protein sequence ID" value="ACOM028206-PA.1"/>
    <property type="gene ID" value="ACOM028206"/>
</dbReference>
<name>A0A8W7PA22_ANOCL</name>